<accession>A0A061S9W3</accession>
<proteinExistence type="predicted"/>
<feature type="compositionally biased region" description="Gly residues" evidence="3">
    <location>
        <begin position="480"/>
        <end position="490"/>
    </location>
</feature>
<dbReference type="AlphaFoldDB" id="A0A061S9W3"/>
<evidence type="ECO:0000256" key="1">
    <source>
        <dbReference type="ARBA" id="ARBA00023054"/>
    </source>
</evidence>
<feature type="coiled-coil region" evidence="2">
    <location>
        <begin position="422"/>
        <end position="456"/>
    </location>
</feature>
<keyword evidence="4" id="KW-0812">Transmembrane</keyword>
<evidence type="ECO:0000256" key="3">
    <source>
        <dbReference type="SAM" id="MobiDB-lite"/>
    </source>
</evidence>
<dbReference type="Pfam" id="PF08172">
    <property type="entry name" value="CASP_C"/>
    <property type="match status" value="1"/>
</dbReference>
<organism evidence="6">
    <name type="scientific">Tetraselmis sp. GSL018</name>
    <dbReference type="NCBI Taxonomy" id="582737"/>
    <lineage>
        <taxon>Eukaryota</taxon>
        <taxon>Viridiplantae</taxon>
        <taxon>Chlorophyta</taxon>
        <taxon>core chlorophytes</taxon>
        <taxon>Chlorodendrophyceae</taxon>
        <taxon>Chlorodendrales</taxon>
        <taxon>Chlorodendraceae</taxon>
        <taxon>Tetraselmis</taxon>
    </lineage>
</organism>
<sequence>MGDFFKHFEKSVENFAKVAVENAANALDEYPRQNDEATPVKSSVSLGGFEKKALEYWREANVEGKKSIWNDKRLEIEQAQRGDRSAPSSMQALRLRLASSEKLLLNLLDLLVDAPDPVYGLSEAVDLESKVSRLTKDVERLQGEAGVAMKESEEAKDLRERVKKLEKSLAESQDALKAKSDELEQVVAMQASVNLQEIQERDAGQQAELAQAQRRLKALMEEHERTESELFELREKGEEERAAQAAQSEWAAAEVERAQQRVAELERAREQMAGKFSSLVESSPAATEKSESALHSLELMISAKDHMISQLKEQLAETSLQLSRAQAEAEEKVDEARSALREAESKINMLQREVERRKDPVEVEELHRQVTALASLVDSEMEAEGWMAEVKARHVDKAAVHSWLQERNKKLADEVTSLKWRLSESESAAKEASLALEATRKELKDKEALADTLEMDLERALAGPAAKEGADADSEPGPAAGEGGSPGAGGVASIITQQRNRYRDTLARVQEDLAACQEASAKYKTELEAARADNVTLYEKIRYLESYSREQAKKLVQKGGARLSVDADGVPLRSSQSSARYQCGPVSVSVGDDDDAELGAGRFGSDGLTRRGFRYQCFGFNEDDTSASGPEGRYRKEYEERLNPFERFKHKEANAGIANLAASDRAVLFGGQLLARSRFARWFVTAYAVLLHLVVFATLYSSAS</sequence>
<keyword evidence="4" id="KW-0472">Membrane</keyword>
<feature type="transmembrane region" description="Helical" evidence="4">
    <location>
        <begin position="679"/>
        <end position="700"/>
    </location>
</feature>
<protein>
    <submittedName>
        <fullName evidence="6">Protein casp-like</fullName>
    </submittedName>
</protein>
<feature type="coiled-coil region" evidence="2">
    <location>
        <begin position="124"/>
        <end position="275"/>
    </location>
</feature>
<feature type="region of interest" description="Disordered" evidence="3">
    <location>
        <begin position="462"/>
        <end position="491"/>
    </location>
</feature>
<dbReference type="EMBL" id="GBEZ01005692">
    <property type="protein sequence ID" value="JAC79645.1"/>
    <property type="molecule type" value="Transcribed_RNA"/>
</dbReference>
<dbReference type="PANTHER" id="PTHR14043:SF2">
    <property type="entry name" value="HOMEOBOX PROTEIN CUT"/>
    <property type="match status" value="1"/>
</dbReference>
<gene>
    <name evidence="6" type="ORF">TSPGSL018_12194</name>
</gene>
<evidence type="ECO:0000256" key="4">
    <source>
        <dbReference type="SAM" id="Phobius"/>
    </source>
</evidence>
<name>A0A061S9W3_9CHLO</name>
<reference evidence="6" key="1">
    <citation type="submission" date="2014-05" db="EMBL/GenBank/DDBJ databases">
        <title>The transcriptome of the halophilic microalga Tetraselmis sp. GSL018 isolated from the Great Salt Lake, Utah.</title>
        <authorList>
            <person name="Jinkerson R.E."/>
            <person name="D'Adamo S."/>
            <person name="Posewitz M.C."/>
        </authorList>
    </citation>
    <scope>NUCLEOTIDE SEQUENCE</scope>
    <source>
        <strain evidence="6">GSL018</strain>
    </source>
</reference>
<feature type="coiled-coil region" evidence="2">
    <location>
        <begin position="499"/>
        <end position="533"/>
    </location>
</feature>
<evidence type="ECO:0000313" key="6">
    <source>
        <dbReference type="EMBL" id="JAC79645.1"/>
    </source>
</evidence>
<dbReference type="GO" id="GO:0000139">
    <property type="term" value="C:Golgi membrane"/>
    <property type="evidence" value="ECO:0007669"/>
    <property type="project" value="InterPro"/>
</dbReference>
<keyword evidence="4" id="KW-1133">Transmembrane helix</keyword>
<keyword evidence="1 2" id="KW-0175">Coiled coil</keyword>
<dbReference type="PANTHER" id="PTHR14043">
    <property type="entry name" value="CCAAT DISPLACEMENT PROTEIN-RELATED"/>
    <property type="match status" value="1"/>
</dbReference>
<dbReference type="GO" id="GO:0006891">
    <property type="term" value="P:intra-Golgi vesicle-mediated transport"/>
    <property type="evidence" value="ECO:0007669"/>
    <property type="project" value="InterPro"/>
</dbReference>
<dbReference type="InterPro" id="IPR012955">
    <property type="entry name" value="CASP_C"/>
</dbReference>
<evidence type="ECO:0000256" key="2">
    <source>
        <dbReference type="SAM" id="Coils"/>
    </source>
</evidence>
<feature type="domain" description="CASP C-terminal" evidence="5">
    <location>
        <begin position="404"/>
        <end position="702"/>
    </location>
</feature>
<evidence type="ECO:0000259" key="5">
    <source>
        <dbReference type="Pfam" id="PF08172"/>
    </source>
</evidence>
<feature type="coiled-coil region" evidence="2">
    <location>
        <begin position="308"/>
        <end position="353"/>
    </location>
</feature>